<keyword evidence="1" id="KW-0547">Nucleotide-binding</keyword>
<dbReference type="OMA" id="HVIDMVA"/>
<evidence type="ECO:0000259" key="4">
    <source>
        <dbReference type="PROSITE" id="PS51194"/>
    </source>
</evidence>
<dbReference type="SMART" id="SM00487">
    <property type="entry name" value="DEXDc"/>
    <property type="match status" value="1"/>
</dbReference>
<dbReference type="PROSITE" id="PS51194">
    <property type="entry name" value="HELICASE_CTER"/>
    <property type="match status" value="1"/>
</dbReference>
<dbReference type="GO" id="GO:0036121">
    <property type="term" value="F:double-stranded DNA helicase activity"/>
    <property type="evidence" value="ECO:0007669"/>
    <property type="project" value="TreeGrafter"/>
</dbReference>
<evidence type="ECO:0000256" key="2">
    <source>
        <dbReference type="SAM" id="MobiDB-lite"/>
    </source>
</evidence>
<keyword evidence="1" id="KW-0067">ATP-binding</keyword>
<reference evidence="6" key="1">
    <citation type="journal article" date="2012" name="PLoS Genet.">
        <title>The genomes of the fungal plant pathogens Cladosporium fulvum and Dothistroma septosporum reveal adaptation to different hosts and lifestyles but also signatures of common ancestry.</title>
        <authorList>
            <person name="de Wit P.J.G.M."/>
            <person name="van der Burgt A."/>
            <person name="Oekmen B."/>
            <person name="Stergiopoulos I."/>
            <person name="Abd-Elsalam K.A."/>
            <person name="Aerts A.L."/>
            <person name="Bahkali A.H."/>
            <person name="Beenen H.G."/>
            <person name="Chettri P."/>
            <person name="Cox M.P."/>
            <person name="Datema E."/>
            <person name="de Vries R.P."/>
            <person name="Dhillon B."/>
            <person name="Ganley A.R."/>
            <person name="Griffiths S.A."/>
            <person name="Guo Y."/>
            <person name="Hamelin R.C."/>
            <person name="Henrissat B."/>
            <person name="Kabir M.S."/>
            <person name="Jashni M.K."/>
            <person name="Kema G."/>
            <person name="Klaubauf S."/>
            <person name="Lapidus A."/>
            <person name="Levasseur A."/>
            <person name="Lindquist E."/>
            <person name="Mehrabi R."/>
            <person name="Ohm R.A."/>
            <person name="Owen T.J."/>
            <person name="Salamov A."/>
            <person name="Schwelm A."/>
            <person name="Schijlen E."/>
            <person name="Sun H."/>
            <person name="van den Burg H.A."/>
            <person name="van Ham R.C.H.J."/>
            <person name="Zhang S."/>
            <person name="Goodwin S.B."/>
            <person name="Grigoriev I.V."/>
            <person name="Collemare J."/>
            <person name="Bradshaw R.E."/>
        </authorList>
    </citation>
    <scope>NUCLEOTIDE SEQUENCE [LARGE SCALE GENOMIC DNA]</scope>
    <source>
        <strain evidence="6">NZE10 / CBS 128990</strain>
    </source>
</reference>
<dbReference type="PROSITE" id="PS51192">
    <property type="entry name" value="HELICASE_ATP_BIND_1"/>
    <property type="match status" value="1"/>
</dbReference>
<accession>N1PZP6</accession>
<dbReference type="SUPFAM" id="SSF52540">
    <property type="entry name" value="P-loop containing nucleoside triphosphate hydrolases"/>
    <property type="match status" value="1"/>
</dbReference>
<dbReference type="InterPro" id="IPR014001">
    <property type="entry name" value="Helicase_ATP-bd"/>
</dbReference>
<dbReference type="Pfam" id="PF00271">
    <property type="entry name" value="Helicase_C"/>
    <property type="match status" value="1"/>
</dbReference>
<evidence type="ECO:0000313" key="6">
    <source>
        <dbReference type="Proteomes" id="UP000016933"/>
    </source>
</evidence>
<keyword evidence="1" id="KW-0378">Hydrolase</keyword>
<dbReference type="GO" id="GO:0005759">
    <property type="term" value="C:mitochondrial matrix"/>
    <property type="evidence" value="ECO:0007669"/>
    <property type="project" value="TreeGrafter"/>
</dbReference>
<dbReference type="InterPro" id="IPR027417">
    <property type="entry name" value="P-loop_NTPase"/>
</dbReference>
<dbReference type="STRING" id="675120.N1PZP6"/>
<dbReference type="InterPro" id="IPR050742">
    <property type="entry name" value="Helicase_Restrict-Modif_Enz"/>
</dbReference>
<dbReference type="InterPro" id="IPR006935">
    <property type="entry name" value="Helicase/UvrB_N"/>
</dbReference>
<dbReference type="GO" id="GO:0005524">
    <property type="term" value="F:ATP binding"/>
    <property type="evidence" value="ECO:0007669"/>
    <property type="project" value="InterPro"/>
</dbReference>
<organism evidence="5 6">
    <name type="scientific">Dothistroma septosporum (strain NZE10 / CBS 128990)</name>
    <name type="common">Red band needle blight fungus</name>
    <name type="synonym">Mycosphaerella pini</name>
    <dbReference type="NCBI Taxonomy" id="675120"/>
    <lineage>
        <taxon>Eukaryota</taxon>
        <taxon>Fungi</taxon>
        <taxon>Dikarya</taxon>
        <taxon>Ascomycota</taxon>
        <taxon>Pezizomycotina</taxon>
        <taxon>Dothideomycetes</taxon>
        <taxon>Dothideomycetidae</taxon>
        <taxon>Mycosphaerellales</taxon>
        <taxon>Mycosphaerellaceae</taxon>
        <taxon>Dothistroma</taxon>
    </lineage>
</organism>
<dbReference type="Gene3D" id="3.40.50.300">
    <property type="entry name" value="P-loop containing nucleotide triphosphate hydrolases"/>
    <property type="match status" value="2"/>
</dbReference>
<feature type="domain" description="Helicase C-terminal" evidence="4">
    <location>
        <begin position="296"/>
        <end position="471"/>
    </location>
</feature>
<dbReference type="HOGENOM" id="CLU_014765_0_0_1"/>
<name>N1PZP6_DOTSN</name>
<protein>
    <submittedName>
        <fullName evidence="5">Uncharacterized protein</fullName>
    </submittedName>
</protein>
<dbReference type="GO" id="GO:0000403">
    <property type="term" value="F:Y-form DNA binding"/>
    <property type="evidence" value="ECO:0007669"/>
    <property type="project" value="TreeGrafter"/>
</dbReference>
<reference evidence="5 6" key="2">
    <citation type="journal article" date="2012" name="PLoS Pathog.">
        <title>Diverse lifestyles and strategies of plant pathogenesis encoded in the genomes of eighteen Dothideomycetes fungi.</title>
        <authorList>
            <person name="Ohm R.A."/>
            <person name="Feau N."/>
            <person name="Henrissat B."/>
            <person name="Schoch C.L."/>
            <person name="Horwitz B.A."/>
            <person name="Barry K.W."/>
            <person name="Condon B.J."/>
            <person name="Copeland A.C."/>
            <person name="Dhillon B."/>
            <person name="Glaser F."/>
            <person name="Hesse C.N."/>
            <person name="Kosti I."/>
            <person name="LaButti K."/>
            <person name="Lindquist E.A."/>
            <person name="Lucas S."/>
            <person name="Salamov A.A."/>
            <person name="Bradshaw R.E."/>
            <person name="Ciuffetti L."/>
            <person name="Hamelin R.C."/>
            <person name="Kema G.H.J."/>
            <person name="Lawrence C."/>
            <person name="Scott J.A."/>
            <person name="Spatafora J.W."/>
            <person name="Turgeon B.G."/>
            <person name="de Wit P.J.G.M."/>
            <person name="Zhong S."/>
            <person name="Goodwin S.B."/>
            <person name="Grigoriev I.V."/>
        </authorList>
    </citation>
    <scope>NUCLEOTIDE SEQUENCE [LARGE SCALE GENOMIC DNA]</scope>
    <source>
        <strain evidence="6">NZE10 / CBS 128990</strain>
    </source>
</reference>
<sequence>MWRFVTVSQHVSKSTFRRAVPSSWPARSSCAGFKPWDESSRSIRTCLRSASASSKPGGNEKVQLRDYQEASIQAVLDYLSRGEKRLGISLATGSGKTVIFSHLVDRVPAPTQDATQTLILAHRRELIEQAARHCQQLYPDKTVEIEMANHHASGLADITLASVPTLKRSPERLHKFDPARFKLVIVDEAHHIVADSYMTILARFHLDKVNSVGNTALVGVSATFSRHDGMKLGTAIDHIVYHKDYVDMIEGEWLSNALFTTVKTGVNLNKVRIAEGDFQSKALSRAVNNPETNAITVRAWLEKGGNRKSTLVFCVDLAHVAELTAAFRQHGIDARFITGSTRPQERAERLQTFRLGAYPVLLNCGIFTEGTDIPNIDCILMARPTQSKSLLVQMIGRGLRKHQGKTDCHVIDMVSFLEGGITTTPTLFGLDPQAVVDGADFQQMKSLKERKQQEEEREKQAMVNFGQSSLELKGELVFTDYDSVNDLIEDTMGERNIRRISPFAWVQIDDSKYILTNLDGAYISIKKEAIDYVLWYTARLPEGATSRAPYARPRQIGKAATFDDAVHGADTFASDRFPYSIISKSASWRKKPASMTQLDYLNKFRKADDQLQYGMVMKGRAGDLITKIKHGARGRFRRMAGEKKKVQKEERRRRVRQSRERVEVGPVAR</sequence>
<dbReference type="eggNOG" id="ENOG502QT4U">
    <property type="taxonomic scope" value="Eukaryota"/>
</dbReference>
<dbReference type="GO" id="GO:0032042">
    <property type="term" value="P:mitochondrial DNA metabolic process"/>
    <property type="evidence" value="ECO:0007669"/>
    <property type="project" value="TreeGrafter"/>
</dbReference>
<dbReference type="GO" id="GO:0016787">
    <property type="term" value="F:hydrolase activity"/>
    <property type="evidence" value="ECO:0007669"/>
    <property type="project" value="InterPro"/>
</dbReference>
<dbReference type="Proteomes" id="UP000016933">
    <property type="component" value="Unassembled WGS sequence"/>
</dbReference>
<keyword evidence="1" id="KW-0347">Helicase</keyword>
<keyword evidence="6" id="KW-1185">Reference proteome</keyword>
<feature type="region of interest" description="Disordered" evidence="2">
    <location>
        <begin position="637"/>
        <end position="669"/>
    </location>
</feature>
<dbReference type="CDD" id="cd18799">
    <property type="entry name" value="SF2_C_EcoAI-like"/>
    <property type="match status" value="1"/>
</dbReference>
<dbReference type="SMART" id="SM00490">
    <property type="entry name" value="HELICc"/>
    <property type="match status" value="1"/>
</dbReference>
<evidence type="ECO:0000259" key="3">
    <source>
        <dbReference type="PROSITE" id="PS51192"/>
    </source>
</evidence>
<evidence type="ECO:0000256" key="1">
    <source>
        <dbReference type="ARBA" id="ARBA00022806"/>
    </source>
</evidence>
<evidence type="ECO:0000313" key="5">
    <source>
        <dbReference type="EMBL" id="EME47674.1"/>
    </source>
</evidence>
<dbReference type="GO" id="GO:0061749">
    <property type="term" value="F:forked DNA-dependent helicase activity"/>
    <property type="evidence" value="ECO:0007669"/>
    <property type="project" value="TreeGrafter"/>
</dbReference>
<dbReference type="OrthoDB" id="16911at2759"/>
<dbReference type="GO" id="GO:0070125">
    <property type="term" value="P:mitochondrial translational elongation"/>
    <property type="evidence" value="ECO:0007669"/>
    <property type="project" value="TreeGrafter"/>
</dbReference>
<dbReference type="Pfam" id="PF04851">
    <property type="entry name" value="ResIII"/>
    <property type="match status" value="1"/>
</dbReference>
<dbReference type="PANTHER" id="PTHR47396:SF1">
    <property type="entry name" value="ATP-DEPENDENT HELICASE IRC3-RELATED"/>
    <property type="match status" value="1"/>
</dbReference>
<dbReference type="AlphaFoldDB" id="N1PZP6"/>
<gene>
    <name evidence="5" type="ORF">DOTSEDRAFT_51028</name>
</gene>
<dbReference type="PANTHER" id="PTHR47396">
    <property type="entry name" value="TYPE I RESTRICTION ENZYME ECOKI R PROTEIN"/>
    <property type="match status" value="1"/>
</dbReference>
<proteinExistence type="predicted"/>
<dbReference type="EMBL" id="KB446536">
    <property type="protein sequence ID" value="EME47674.1"/>
    <property type="molecule type" value="Genomic_DNA"/>
</dbReference>
<feature type="domain" description="Helicase ATP-binding" evidence="3">
    <location>
        <begin position="77"/>
        <end position="242"/>
    </location>
</feature>
<dbReference type="InterPro" id="IPR001650">
    <property type="entry name" value="Helicase_C-like"/>
</dbReference>
<feature type="compositionally biased region" description="Basic and acidic residues" evidence="2">
    <location>
        <begin position="639"/>
        <end position="663"/>
    </location>
</feature>